<comment type="caution">
    <text evidence="2">The sequence shown here is derived from an EMBL/GenBank/DDBJ whole genome shotgun (WGS) entry which is preliminary data.</text>
</comment>
<reference evidence="2 3" key="1">
    <citation type="submission" date="2014-04" db="EMBL/GenBank/DDBJ databases">
        <title>The Genome Sequence of Thermoanaerobaculum aquaticum MP-01, The First Cultivated Group 23 Acidobacterium.</title>
        <authorList>
            <person name="Stamps B.W."/>
            <person name="Losey N.A."/>
            <person name="Lawson P.A."/>
            <person name="Stevenson B.S."/>
        </authorList>
    </citation>
    <scope>NUCLEOTIDE SEQUENCE [LARGE SCALE GENOMIC DNA]</scope>
    <source>
        <strain evidence="2 3">MP-01</strain>
    </source>
</reference>
<accession>A0A062XW90</accession>
<evidence type="ECO:0000256" key="1">
    <source>
        <dbReference type="SAM" id="Coils"/>
    </source>
</evidence>
<dbReference type="InterPro" id="IPR007420">
    <property type="entry name" value="DUF465"/>
</dbReference>
<keyword evidence="1" id="KW-0175">Coiled coil</keyword>
<organism evidence="2 3">
    <name type="scientific">Thermoanaerobaculum aquaticum</name>
    <dbReference type="NCBI Taxonomy" id="1312852"/>
    <lineage>
        <taxon>Bacteria</taxon>
        <taxon>Pseudomonadati</taxon>
        <taxon>Acidobacteriota</taxon>
        <taxon>Thermoanaerobaculia</taxon>
        <taxon>Thermoanaerobaculales</taxon>
        <taxon>Thermoanaerobaculaceae</taxon>
        <taxon>Thermoanaerobaculum</taxon>
    </lineage>
</organism>
<dbReference type="EMBL" id="JMFG01000020">
    <property type="protein sequence ID" value="KDA53679.1"/>
    <property type="molecule type" value="Genomic_DNA"/>
</dbReference>
<dbReference type="RefSeq" id="WP_038049564.1">
    <property type="nucleotide sequence ID" value="NZ_JMFG01000020.1"/>
</dbReference>
<name>A0A062XW90_9BACT</name>
<evidence type="ECO:0008006" key="4">
    <source>
        <dbReference type="Google" id="ProtNLM"/>
    </source>
</evidence>
<evidence type="ECO:0000313" key="3">
    <source>
        <dbReference type="Proteomes" id="UP000027284"/>
    </source>
</evidence>
<dbReference type="STRING" id="1312852.EG19_05625"/>
<proteinExistence type="predicted"/>
<dbReference type="Proteomes" id="UP000027284">
    <property type="component" value="Unassembled WGS sequence"/>
</dbReference>
<dbReference type="InterPro" id="IPR038444">
    <property type="entry name" value="DUF465_sf"/>
</dbReference>
<evidence type="ECO:0000313" key="2">
    <source>
        <dbReference type="EMBL" id="KDA53679.1"/>
    </source>
</evidence>
<sequence length="74" mass="8933">MSYTEELRAKLAQEDPEFRELYEAHQAKERRLQELSRKTFLTAEEEQEEKRLKKEKLQLKDKMEALIRAKARPA</sequence>
<gene>
    <name evidence="2" type="ORF">EG19_05625</name>
</gene>
<keyword evidence="3" id="KW-1185">Reference proteome</keyword>
<dbReference type="AlphaFoldDB" id="A0A062XW90"/>
<feature type="coiled-coil region" evidence="1">
    <location>
        <begin position="18"/>
        <end position="72"/>
    </location>
</feature>
<protein>
    <recommendedName>
        <fullName evidence="4">DUF465 domain-containing protein</fullName>
    </recommendedName>
</protein>
<dbReference type="Pfam" id="PF04325">
    <property type="entry name" value="DUF465"/>
    <property type="match status" value="1"/>
</dbReference>
<dbReference type="Gene3D" id="6.10.280.50">
    <property type="match status" value="1"/>
</dbReference>